<dbReference type="Proteomes" id="UP000019062">
    <property type="component" value="Unassembled WGS sequence"/>
</dbReference>
<keyword evidence="1" id="KW-0456">Lyase</keyword>
<dbReference type="GO" id="GO:1901605">
    <property type="term" value="P:alpha-amino acid metabolic process"/>
    <property type="evidence" value="ECO:0007669"/>
    <property type="project" value="UniProtKB-ARBA"/>
</dbReference>
<dbReference type="GO" id="GO:0008721">
    <property type="term" value="F:D-serine ammonia-lyase activity"/>
    <property type="evidence" value="ECO:0007669"/>
    <property type="project" value="UniProtKB-EC"/>
</dbReference>
<gene>
    <name evidence="1" type="ORF">C176_20319</name>
</gene>
<accession>W4EKI5</accession>
<keyword evidence="2" id="KW-1185">Reference proteome</keyword>
<dbReference type="Gene3D" id="3.40.50.1100">
    <property type="match status" value="1"/>
</dbReference>
<dbReference type="InterPro" id="IPR036052">
    <property type="entry name" value="TrpB-like_PALP_sf"/>
</dbReference>
<dbReference type="EMBL" id="ASQA01000042">
    <property type="protein sequence ID" value="ETT81088.1"/>
    <property type="molecule type" value="Genomic_DNA"/>
</dbReference>
<dbReference type="eggNOG" id="COG3048">
    <property type="taxonomic scope" value="Bacteria"/>
</dbReference>
<dbReference type="EC" id="4.3.1.18" evidence="1"/>
<dbReference type="RefSeq" id="WP_155981208.1">
    <property type="nucleotide sequence ID" value="NZ_ASQA01000042.1"/>
</dbReference>
<sequence>MSAKLGFQVTVHMSADTKDWKKKLRREKGVEVVDYESDYSLAITNGKYNAYYLGH</sequence>
<dbReference type="SUPFAM" id="SSF53686">
    <property type="entry name" value="Tryptophan synthase beta subunit-like PLP-dependent enzymes"/>
    <property type="match status" value="1"/>
</dbReference>
<dbReference type="AlphaFoldDB" id="W4EKI5"/>
<name>W4EKI5_9BACL</name>
<proteinExistence type="predicted"/>
<comment type="caution">
    <text evidence="1">The sequence shown here is derived from an EMBL/GenBank/DDBJ whole genome shotgun (WGS) entry which is preliminary data.</text>
</comment>
<evidence type="ECO:0000313" key="2">
    <source>
        <dbReference type="Proteomes" id="UP000019062"/>
    </source>
</evidence>
<organism evidence="1 2">
    <name type="scientific">Viridibacillus arenosi FSL R5-213</name>
    <dbReference type="NCBI Taxonomy" id="1227360"/>
    <lineage>
        <taxon>Bacteria</taxon>
        <taxon>Bacillati</taxon>
        <taxon>Bacillota</taxon>
        <taxon>Bacilli</taxon>
        <taxon>Bacillales</taxon>
        <taxon>Caryophanaceae</taxon>
        <taxon>Viridibacillus</taxon>
    </lineage>
</organism>
<reference evidence="1 2" key="1">
    <citation type="journal article" date="2014" name="BMC Genomics">
        <title>Genomic comparison of sporeforming bacilli isolated from milk.</title>
        <authorList>
            <person name="Moreno Switt A.I."/>
            <person name="Andrus A.D."/>
            <person name="Ranieri M.L."/>
            <person name="Orsi R.H."/>
            <person name="Ivy R."/>
            <person name="den Bakker H.C."/>
            <person name="Martin N.H."/>
            <person name="Wiedmann M."/>
            <person name="Boor K.J."/>
        </authorList>
    </citation>
    <scope>NUCLEOTIDE SEQUENCE [LARGE SCALE GENOMIC DNA]</scope>
    <source>
        <strain evidence="1 2">FSL R5-213</strain>
    </source>
</reference>
<evidence type="ECO:0000313" key="1">
    <source>
        <dbReference type="EMBL" id="ETT81088.1"/>
    </source>
</evidence>
<protein>
    <submittedName>
        <fullName evidence="1">D-serine dehydratase</fullName>
        <ecNumber evidence="1">4.3.1.18</ecNumber>
    </submittedName>
</protein>
<dbReference type="PATRIC" id="fig|1227360.4.peg.4129"/>